<dbReference type="RefSeq" id="WP_072479747.1">
    <property type="nucleotide sequence ID" value="NZ_FPJG01000006.1"/>
</dbReference>
<dbReference type="STRING" id="546364.SAMN04489730_6417"/>
<evidence type="ECO:0000256" key="2">
    <source>
        <dbReference type="ARBA" id="ARBA00029440"/>
    </source>
</evidence>
<keyword evidence="1" id="KW-0028">Amino-acid biosynthesis</keyword>
<dbReference type="PIRSF" id="PIRSF000728">
    <property type="entry name" value="NAGK"/>
    <property type="match status" value="1"/>
</dbReference>
<protein>
    <submittedName>
        <fullName evidence="4">N-acetylglutamate kinase /N2-acetyl-L-aminoadipate kinase</fullName>
    </submittedName>
</protein>
<name>A0A1K1SQG7_9PSEU</name>
<dbReference type="GO" id="GO:0005737">
    <property type="term" value="C:cytoplasm"/>
    <property type="evidence" value="ECO:0007669"/>
    <property type="project" value="InterPro"/>
</dbReference>
<evidence type="ECO:0000256" key="1">
    <source>
        <dbReference type="ARBA" id="ARBA00022605"/>
    </source>
</evidence>
<dbReference type="AlphaFoldDB" id="A0A1K1SQG7"/>
<keyword evidence="4" id="KW-0418">Kinase</keyword>
<dbReference type="GO" id="GO:0008652">
    <property type="term" value="P:amino acid biosynthetic process"/>
    <property type="evidence" value="ECO:0007669"/>
    <property type="project" value="UniProtKB-KW"/>
</dbReference>
<evidence type="ECO:0000313" key="5">
    <source>
        <dbReference type="Proteomes" id="UP000182740"/>
    </source>
</evidence>
<proteinExistence type="predicted"/>
<reference evidence="5" key="1">
    <citation type="submission" date="2016-11" db="EMBL/GenBank/DDBJ databases">
        <authorList>
            <person name="Varghese N."/>
            <person name="Submissions S."/>
        </authorList>
    </citation>
    <scope>NUCLEOTIDE SEQUENCE [LARGE SCALE GENOMIC DNA]</scope>
    <source>
        <strain evidence="5">DSM 44671</strain>
    </source>
</reference>
<dbReference type="InterPro" id="IPR036393">
    <property type="entry name" value="AceGlu_kinase-like_sf"/>
</dbReference>
<keyword evidence="4" id="KW-0808">Transferase</keyword>
<comment type="pathway">
    <text evidence="2">Amino-acid biosynthesis.</text>
</comment>
<dbReference type="Pfam" id="PF00696">
    <property type="entry name" value="AA_kinase"/>
    <property type="match status" value="1"/>
</dbReference>
<keyword evidence="5" id="KW-1185">Reference proteome</keyword>
<gene>
    <name evidence="4" type="ORF">SAMN04489730_6417</name>
</gene>
<dbReference type="Proteomes" id="UP000182740">
    <property type="component" value="Unassembled WGS sequence"/>
</dbReference>
<accession>A0A1K1SQG7</accession>
<dbReference type="EMBL" id="FPJG01000006">
    <property type="protein sequence ID" value="SFW86561.1"/>
    <property type="molecule type" value="Genomic_DNA"/>
</dbReference>
<dbReference type="InterPro" id="IPR004662">
    <property type="entry name" value="AcgluKinase_fam"/>
</dbReference>
<dbReference type="GO" id="GO:0016301">
    <property type="term" value="F:kinase activity"/>
    <property type="evidence" value="ECO:0007669"/>
    <property type="project" value="UniProtKB-KW"/>
</dbReference>
<dbReference type="Gene3D" id="3.40.1160.10">
    <property type="entry name" value="Acetylglutamate kinase-like"/>
    <property type="match status" value="1"/>
</dbReference>
<sequence>MSTSARKDEPPPLVVKLGGSCVEQLDEPWWADLAGIIRNRRVVLVHGWSGPLRRLDPRHGEPTAFLRDRYGNRSRWTTPQVIADITLVAESVRTSIAGKLADRGVRVKGVLGSEGLLQAGPGERLWWQDGRLVEIDNLVGPVAAVDAAQLKVDDHSEPAAALVTPLARDAGGRTVNTDADRAAAAVAGALGAAALVLVTDVSHFFVDGEPVDRLPATEAIRHRDGKTSGGMRKKLRAAVEALEGGTPKVVLGNGSVTALLSEGSGTVITRD</sequence>
<organism evidence="4 5">
    <name type="scientific">Amycolatopsis australiensis</name>
    <dbReference type="NCBI Taxonomy" id="546364"/>
    <lineage>
        <taxon>Bacteria</taxon>
        <taxon>Bacillati</taxon>
        <taxon>Actinomycetota</taxon>
        <taxon>Actinomycetes</taxon>
        <taxon>Pseudonocardiales</taxon>
        <taxon>Pseudonocardiaceae</taxon>
        <taxon>Amycolatopsis</taxon>
    </lineage>
</organism>
<dbReference type="InterPro" id="IPR001048">
    <property type="entry name" value="Asp/Glu/Uridylate_kinase"/>
</dbReference>
<evidence type="ECO:0000259" key="3">
    <source>
        <dbReference type="Pfam" id="PF00696"/>
    </source>
</evidence>
<feature type="domain" description="Aspartate/glutamate/uridylate kinase" evidence="3">
    <location>
        <begin position="13"/>
        <end position="252"/>
    </location>
</feature>
<evidence type="ECO:0000313" key="4">
    <source>
        <dbReference type="EMBL" id="SFW86561.1"/>
    </source>
</evidence>
<dbReference type="SUPFAM" id="SSF53633">
    <property type="entry name" value="Carbamate kinase-like"/>
    <property type="match status" value="1"/>
</dbReference>
<dbReference type="OrthoDB" id="3676577at2"/>